<evidence type="ECO:0008006" key="3">
    <source>
        <dbReference type="Google" id="ProtNLM"/>
    </source>
</evidence>
<gene>
    <name evidence="1" type="ORF">D9756_002951</name>
</gene>
<dbReference type="EMBL" id="JAACJO010000004">
    <property type="protein sequence ID" value="KAF5359518.1"/>
    <property type="molecule type" value="Genomic_DNA"/>
</dbReference>
<keyword evidence="2" id="KW-1185">Reference proteome</keyword>
<dbReference type="SUPFAM" id="SSF81383">
    <property type="entry name" value="F-box domain"/>
    <property type="match status" value="1"/>
</dbReference>
<dbReference type="InterPro" id="IPR036047">
    <property type="entry name" value="F-box-like_dom_sf"/>
</dbReference>
<evidence type="ECO:0000313" key="1">
    <source>
        <dbReference type="EMBL" id="KAF5359518.1"/>
    </source>
</evidence>
<protein>
    <recommendedName>
        <fullName evidence="3">F-box domain-containing protein</fullName>
    </recommendedName>
</protein>
<organism evidence="1 2">
    <name type="scientific">Leucocoprinus leucothites</name>
    <dbReference type="NCBI Taxonomy" id="201217"/>
    <lineage>
        <taxon>Eukaryota</taxon>
        <taxon>Fungi</taxon>
        <taxon>Dikarya</taxon>
        <taxon>Basidiomycota</taxon>
        <taxon>Agaricomycotina</taxon>
        <taxon>Agaricomycetes</taxon>
        <taxon>Agaricomycetidae</taxon>
        <taxon>Agaricales</taxon>
        <taxon>Agaricineae</taxon>
        <taxon>Agaricaceae</taxon>
        <taxon>Leucocoprinus</taxon>
    </lineage>
</organism>
<accession>A0A8H5G6X0</accession>
<dbReference type="Proteomes" id="UP000559027">
    <property type="component" value="Unassembled WGS sequence"/>
</dbReference>
<proteinExistence type="predicted"/>
<reference evidence="1 2" key="1">
    <citation type="journal article" date="2020" name="ISME J.">
        <title>Uncovering the hidden diversity of litter-decomposition mechanisms in mushroom-forming fungi.</title>
        <authorList>
            <person name="Floudas D."/>
            <person name="Bentzer J."/>
            <person name="Ahren D."/>
            <person name="Johansson T."/>
            <person name="Persson P."/>
            <person name="Tunlid A."/>
        </authorList>
    </citation>
    <scope>NUCLEOTIDE SEQUENCE [LARGE SCALE GENOMIC DNA]</scope>
    <source>
        <strain evidence="1 2">CBS 146.42</strain>
    </source>
</reference>
<name>A0A8H5G6X0_9AGAR</name>
<comment type="caution">
    <text evidence="1">The sequence shown here is derived from an EMBL/GenBank/DDBJ whole genome shotgun (WGS) entry which is preliminary data.</text>
</comment>
<sequence>MSSSHRSAWEDLPPEVFEQTLAYMDDDSMLTLARVNRFFNYTALDLFLGAKIMNCIFQESKFSNVLYKGLARPKASEGLRLSLRVQQLEHIHFRPSNRSSLSEMQSLKPFIQRISALKSLQLELRETRSDDDAVGFNLARAAAELCDSAVAKGCETLKLERLLSFTRLTKDPYPVSILYAPESSSITRNLFCVHLCGAFLLSPLLTYTSGLLGTYSTTIRRLRFDASTIVVPKLNWDQLFSSLHLPNLETFLFDNLVHTRLASSCLADFLSRHPTITTLRIYCGLLRTHDIALHATKPPVLPNLLKIEGSRGIITWLFRDSSACVNVQEVVIPHVEDPTEVLHSVVGPARNPSDSLKVVIKLNPLLRLWLDWMTKQIEKKDNSLRDVRLVNLTFRFDCSISSLDQKSICCLAQFVALFPTLRHFEAVRPSADATDEVAIAEKNLCDNVFQFCPNLQTFTFSSSDPDSFSV</sequence>
<evidence type="ECO:0000313" key="2">
    <source>
        <dbReference type="Proteomes" id="UP000559027"/>
    </source>
</evidence>
<dbReference type="OrthoDB" id="2635672at2759"/>
<dbReference type="AlphaFoldDB" id="A0A8H5G6X0"/>